<sequence length="1188" mass="118539">MEAIEFVVRDRAGNIRRGVLAKADAADTIFINSGDDISLNLRRFQVAGYERAGDAVIVTLADGRKIRLEGYFSADADLYLSADGLLTEVDLAGAQEGLVSADYAEAQVFGKWSPDDALFYVGGSEVDTIIAADAVASEETATMLAAPILAGLGGAGATGLGAAAAVVGGAAVIGGAGGGGGSTPDTVAPEISLDQGVVSVDHVFDADDHADGIEIGGTGEPGVEVVVEIDGETQEAVVDEDGVWGVVFDPTQVPEGEYDVDVTITATDDAGNVTTITDVVRIDTVTTVDVLTIDGAATGSGDVINAVEHADGVTLTGTGEIGANVVVTLDENGATATAVVDADGNWSVEFSSDQVATGEYTSSVTVTSTDAYGNSATATAQMVVDTVTDVAITGNNSGIDGIYNGSEVGSATTMSGTAQAGSSVVVTLTGPNGQVLGTQTVTATSSGEWSAEFAGGTLPGGEYDATVTAVATDTAGNTASTSSTFPVDTITNVEITANNAGVDGVYNNAEAASVAVLNGTAQAGASVVVTLTGPTGQTLGVQTVTATAGGTWTVEYPSNSLPQGEYDVTVSAVATDASGNSETTSATVPVDTITHVEIGQIEGQPAGTGVVNAVAHADGVVMSGTGEPGGQITVAVAGGGSVNSVVGADGTWQVNFLSSQIPTGELAPTVTVSITDAVGNTDSATAIMNIDTVTDVAITGNNTGIDNVMNLVESASGTALNGTAQAGASVAVTLTSQAGVVLGTQTVIANSNGTWTTNFPASTLPGGEYDVNVSAVATDGAGNTATASSTFAVDTVANVSVNTLNVEGDNVINIQEASDGVIITGTAEANARVEVDFGGALRTVVADGSGNWQASFGPGDVPAGVETTIPVQATFTDAAGNTAVANGTVEVDTIVRNLGVNEVTGDGVVDAGEAGTGFTLTGTTEPGAQSVMVTFHNLPARAATVGANGSWSVTFGPNEIPTGEYTSNVTVTTVDRNGNPDSVSTPVTVDTEVPDAPVVISYTEYTRGDPGVSGIGTELTDDIVAISQVSETGQVSNVAYDTRTVSEIPGVRDGELQFTFNERIPDGSNLVVNSEDAVGNENATLVVLDDNAAGAVNVSLAGLSSFDVGAIDLSIVAESQLTLSEADLLGLSDDTNSLIIHGDNSDVVNVAGAQATGQTEVIGGRVYDVYTLGDDGSLIIDQTVTVNY</sequence>
<dbReference type="GO" id="GO:0001681">
    <property type="term" value="F:sialate O-acetylesterase activity"/>
    <property type="evidence" value="ECO:0007669"/>
    <property type="project" value="InterPro"/>
</dbReference>
<name>A0A1I6HC87_9RHOB</name>
<gene>
    <name evidence="3" type="ORF">SAMN04488002_2802</name>
</gene>
<keyword evidence="4" id="KW-1185">Reference proteome</keyword>
<evidence type="ECO:0000259" key="2">
    <source>
        <dbReference type="Pfam" id="PF19077"/>
    </source>
</evidence>
<feature type="domain" description="Bacterial Ig" evidence="1">
    <location>
        <begin position="309"/>
        <end position="385"/>
    </location>
</feature>
<protein>
    <submittedName>
        <fullName evidence="3">Ig-like domain (Group 3)</fullName>
    </submittedName>
</protein>
<evidence type="ECO:0000313" key="4">
    <source>
        <dbReference type="Proteomes" id="UP000199658"/>
    </source>
</evidence>
<feature type="domain" description="Bacterial Ig" evidence="1">
    <location>
        <begin position="611"/>
        <end position="688"/>
    </location>
</feature>
<dbReference type="InterPro" id="IPR013783">
    <property type="entry name" value="Ig-like_fold"/>
</dbReference>
<evidence type="ECO:0000313" key="3">
    <source>
        <dbReference type="EMBL" id="SFR51991.1"/>
    </source>
</evidence>
<reference evidence="4" key="1">
    <citation type="submission" date="2016-10" db="EMBL/GenBank/DDBJ databases">
        <authorList>
            <person name="Varghese N."/>
            <person name="Submissions S."/>
        </authorList>
    </citation>
    <scope>NUCLEOTIDE SEQUENCE [LARGE SCALE GENOMIC DNA]</scope>
    <source>
        <strain evidence="4">DSM 26921</strain>
    </source>
</reference>
<dbReference type="InterPro" id="IPR044016">
    <property type="entry name" value="Big_13"/>
</dbReference>
<dbReference type="NCBIfam" id="NF033510">
    <property type="entry name" value="Ca_tandemer"/>
    <property type="match status" value="8"/>
</dbReference>
<feature type="domain" description="Bacterial Ig-like" evidence="2">
    <location>
        <begin position="517"/>
        <end position="592"/>
    </location>
</feature>
<dbReference type="STRING" id="670154.SAMN04488002_2802"/>
<proteinExistence type="predicted"/>
<dbReference type="RefSeq" id="WP_090217915.1">
    <property type="nucleotide sequence ID" value="NZ_FOYO01000001.1"/>
</dbReference>
<dbReference type="InterPro" id="IPR041498">
    <property type="entry name" value="Big_6"/>
</dbReference>
<dbReference type="Pfam" id="PF19077">
    <property type="entry name" value="Big_13"/>
    <property type="match status" value="3"/>
</dbReference>
<accession>A0A1I6HC87</accession>
<dbReference type="Pfam" id="PF17936">
    <property type="entry name" value="Big_6"/>
    <property type="match status" value="2"/>
</dbReference>
<feature type="domain" description="Bacterial Ig-like" evidence="2">
    <location>
        <begin position="413"/>
        <end position="489"/>
    </location>
</feature>
<organism evidence="3 4">
    <name type="scientific">Litoreibacter janthinus</name>
    <dbReference type="NCBI Taxonomy" id="670154"/>
    <lineage>
        <taxon>Bacteria</taxon>
        <taxon>Pseudomonadati</taxon>
        <taxon>Pseudomonadota</taxon>
        <taxon>Alphaproteobacteria</taxon>
        <taxon>Rhodobacterales</taxon>
        <taxon>Roseobacteraceae</taxon>
        <taxon>Litoreibacter</taxon>
    </lineage>
</organism>
<dbReference type="InterPro" id="IPR039329">
    <property type="entry name" value="SIAE"/>
</dbReference>
<dbReference type="EMBL" id="FOYO01000001">
    <property type="protein sequence ID" value="SFR51991.1"/>
    <property type="molecule type" value="Genomic_DNA"/>
</dbReference>
<dbReference type="Gene3D" id="2.60.40.10">
    <property type="entry name" value="Immunoglobulins"/>
    <property type="match status" value="8"/>
</dbReference>
<evidence type="ECO:0000259" key="1">
    <source>
        <dbReference type="Pfam" id="PF17936"/>
    </source>
</evidence>
<dbReference type="PANTHER" id="PTHR22901">
    <property type="entry name" value="SIALATE O-ACETYLESTERASE"/>
    <property type="match status" value="1"/>
</dbReference>
<dbReference type="AlphaFoldDB" id="A0A1I6HC87"/>
<dbReference type="PANTHER" id="PTHR22901:SF0">
    <property type="entry name" value="SIALATE O-ACETYLESTERASE"/>
    <property type="match status" value="1"/>
</dbReference>
<dbReference type="Proteomes" id="UP000199658">
    <property type="component" value="Unassembled WGS sequence"/>
</dbReference>
<dbReference type="GO" id="GO:0005975">
    <property type="term" value="P:carbohydrate metabolic process"/>
    <property type="evidence" value="ECO:0007669"/>
    <property type="project" value="TreeGrafter"/>
</dbReference>
<feature type="domain" description="Bacterial Ig-like" evidence="2">
    <location>
        <begin position="700"/>
        <end position="795"/>
    </location>
</feature>